<dbReference type="EMBL" id="JABAYA010000123">
    <property type="protein sequence ID" value="KAF7724307.1"/>
    <property type="molecule type" value="Genomic_DNA"/>
</dbReference>
<sequence>MSTQREEQNLKETLNRLTTQVSEAHARLRQAKRTLLAKQTLLTSSREVLHQDFKNVMTMRSMRKRKRRRIMPLPGLVPVVGSPTSIQNQQQQKQPYEDNPMDVCPVLIKTCMGWVRGTRKDRIWIRVEACNTLSTVLYAAFTCLPDVFWSDLKNSLRVTCRFIYDETEWSCTPARSIEWVATEHDRGWIQENTATLLAPVCYPSYIGLAGNVSSEILTKQGFQHIFDIEEMTRQVYLSQDQDLLMIAGKETIALYGLTERDVILCMKRLRDNECSLRSVGMLSNEGQILQNVLLALHDETQYLGKPWNTETNRSILAARQNTIDKLSCLFEMSDA</sequence>
<comment type="caution">
    <text evidence="2">The sequence shown here is derived from an EMBL/GenBank/DDBJ whole genome shotgun (WGS) entry which is preliminary data.</text>
</comment>
<organism evidence="2 3">
    <name type="scientific">Apophysomyces ossiformis</name>
    <dbReference type="NCBI Taxonomy" id="679940"/>
    <lineage>
        <taxon>Eukaryota</taxon>
        <taxon>Fungi</taxon>
        <taxon>Fungi incertae sedis</taxon>
        <taxon>Mucoromycota</taxon>
        <taxon>Mucoromycotina</taxon>
        <taxon>Mucoromycetes</taxon>
        <taxon>Mucorales</taxon>
        <taxon>Mucorineae</taxon>
        <taxon>Mucoraceae</taxon>
        <taxon>Apophysomyces</taxon>
    </lineage>
</organism>
<protein>
    <submittedName>
        <fullName evidence="2">Uncharacterized protein</fullName>
    </submittedName>
</protein>
<keyword evidence="3" id="KW-1185">Reference proteome</keyword>
<accession>A0A8H7BME9</accession>
<evidence type="ECO:0000313" key="3">
    <source>
        <dbReference type="Proteomes" id="UP000605846"/>
    </source>
</evidence>
<reference evidence="2" key="1">
    <citation type="submission" date="2020-01" db="EMBL/GenBank/DDBJ databases">
        <title>Genome Sequencing of Three Apophysomyces-Like Fungal Strains Confirms a Novel Fungal Genus in the Mucoromycota with divergent Burkholderia-like Endosymbiotic Bacteria.</title>
        <authorList>
            <person name="Stajich J.E."/>
            <person name="Macias A.M."/>
            <person name="Carter-House D."/>
            <person name="Lovett B."/>
            <person name="Kasson L.R."/>
            <person name="Berry K."/>
            <person name="Grigoriev I."/>
            <person name="Chang Y."/>
            <person name="Spatafora J."/>
            <person name="Kasson M.T."/>
        </authorList>
    </citation>
    <scope>NUCLEOTIDE SEQUENCE</scope>
    <source>
        <strain evidence="2">NRRL A-21654</strain>
    </source>
</reference>
<keyword evidence="1" id="KW-0175">Coiled coil</keyword>
<gene>
    <name evidence="2" type="ORF">EC973_001153</name>
</gene>
<feature type="coiled-coil region" evidence="1">
    <location>
        <begin position="7"/>
        <end position="34"/>
    </location>
</feature>
<dbReference type="AlphaFoldDB" id="A0A8H7BME9"/>
<dbReference type="OrthoDB" id="2277424at2759"/>
<proteinExistence type="predicted"/>
<dbReference type="Proteomes" id="UP000605846">
    <property type="component" value="Unassembled WGS sequence"/>
</dbReference>
<name>A0A8H7BME9_9FUNG</name>
<evidence type="ECO:0000313" key="2">
    <source>
        <dbReference type="EMBL" id="KAF7724307.1"/>
    </source>
</evidence>
<evidence type="ECO:0000256" key="1">
    <source>
        <dbReference type="SAM" id="Coils"/>
    </source>
</evidence>